<reference evidence="1 2" key="1">
    <citation type="journal article" date="2015" name="Fungal Genet. Biol.">
        <title>Evolution of novel wood decay mechanisms in Agaricales revealed by the genome sequences of Fistulina hepatica and Cylindrobasidium torrendii.</title>
        <authorList>
            <person name="Floudas D."/>
            <person name="Held B.W."/>
            <person name="Riley R."/>
            <person name="Nagy L.G."/>
            <person name="Koehler G."/>
            <person name="Ransdell A.S."/>
            <person name="Younus H."/>
            <person name="Chow J."/>
            <person name="Chiniquy J."/>
            <person name="Lipzen A."/>
            <person name="Tritt A."/>
            <person name="Sun H."/>
            <person name="Haridas S."/>
            <person name="LaButti K."/>
            <person name="Ohm R.A."/>
            <person name="Kues U."/>
            <person name="Blanchette R.A."/>
            <person name="Grigoriev I.V."/>
            <person name="Minto R.E."/>
            <person name="Hibbett D.S."/>
        </authorList>
    </citation>
    <scope>NUCLEOTIDE SEQUENCE [LARGE SCALE GENOMIC DNA]</scope>
    <source>
        <strain evidence="1 2">FP15055 ss-10</strain>
    </source>
</reference>
<proteinExistence type="predicted"/>
<dbReference type="AlphaFoldDB" id="A0A0D7B886"/>
<evidence type="ECO:0000313" key="1">
    <source>
        <dbReference type="EMBL" id="KIY66389.1"/>
    </source>
</evidence>
<organism evidence="1 2">
    <name type="scientific">Cylindrobasidium torrendii FP15055 ss-10</name>
    <dbReference type="NCBI Taxonomy" id="1314674"/>
    <lineage>
        <taxon>Eukaryota</taxon>
        <taxon>Fungi</taxon>
        <taxon>Dikarya</taxon>
        <taxon>Basidiomycota</taxon>
        <taxon>Agaricomycotina</taxon>
        <taxon>Agaricomycetes</taxon>
        <taxon>Agaricomycetidae</taxon>
        <taxon>Agaricales</taxon>
        <taxon>Marasmiineae</taxon>
        <taxon>Physalacriaceae</taxon>
        <taxon>Cylindrobasidium</taxon>
    </lineage>
</organism>
<gene>
    <name evidence="1" type="ORF">CYLTODRAFT_423475</name>
</gene>
<sequence>MTALASSLPLEILQLIFIFAQDRDSTFLEHAQIIENARMAAIVSHVCQHWRAAALGLRDLWSFVSDDRDGLWQEYAKRSDPLPLAFAVADPEPDYPLPDSTERVHNMVLRVIFAEGRLFAVMNSSSFPNLHTLSVFGDYLPIPALRDPDTRTALPYQNRFLALKNLHLEGVESPGIPVFPCLETLSANVIYIPIMTILIPSASTLTHITFGADIGPRPRPSTRIVLPALKTFTLNNTRLVITFWLCTPALEVLRLQGYTERPLQAIETALSAWKQEPLVMLSELILHVDKVCDSFWNIPNMFVAFPNVRRVRLDIPSRETVSYFGCRLNDHVWTELYDIAVRVKGEDANEKLLVAMQRKNARDLVRGTELTVM</sequence>
<evidence type="ECO:0000313" key="2">
    <source>
        <dbReference type="Proteomes" id="UP000054007"/>
    </source>
</evidence>
<keyword evidence="2" id="KW-1185">Reference proteome</keyword>
<accession>A0A0D7B886</accession>
<dbReference type="Proteomes" id="UP000054007">
    <property type="component" value="Unassembled WGS sequence"/>
</dbReference>
<protein>
    <submittedName>
        <fullName evidence="1">Uncharacterized protein</fullName>
    </submittedName>
</protein>
<dbReference type="OrthoDB" id="2884925at2759"/>
<name>A0A0D7B886_9AGAR</name>
<dbReference type="EMBL" id="KN880556">
    <property type="protein sequence ID" value="KIY66389.1"/>
    <property type="molecule type" value="Genomic_DNA"/>
</dbReference>